<dbReference type="KEGG" id="soe:110803403"/>
<evidence type="ECO:0000313" key="2">
    <source>
        <dbReference type="Proteomes" id="UP000813463"/>
    </source>
</evidence>
<dbReference type="RefSeq" id="XP_021864604.1">
    <property type="nucleotide sequence ID" value="XM_022008912.2"/>
</dbReference>
<reference evidence="2" key="1">
    <citation type="journal article" date="2021" name="Nat. Commun.">
        <title>Genomic analyses provide insights into spinach domestication and the genetic basis of agronomic traits.</title>
        <authorList>
            <person name="Cai X."/>
            <person name="Sun X."/>
            <person name="Xu C."/>
            <person name="Sun H."/>
            <person name="Wang X."/>
            <person name="Ge C."/>
            <person name="Zhang Z."/>
            <person name="Wang Q."/>
            <person name="Fei Z."/>
            <person name="Jiao C."/>
            <person name="Wang Q."/>
        </authorList>
    </citation>
    <scope>NUCLEOTIDE SEQUENCE [LARGE SCALE GENOMIC DNA]</scope>
    <source>
        <strain evidence="2">cv. Varoflay</strain>
    </source>
</reference>
<feature type="compositionally biased region" description="Basic residues" evidence="1">
    <location>
        <begin position="205"/>
        <end position="216"/>
    </location>
</feature>
<reference evidence="3" key="2">
    <citation type="submission" date="2025-08" db="UniProtKB">
        <authorList>
            <consortium name="RefSeq"/>
        </authorList>
    </citation>
    <scope>IDENTIFICATION</scope>
    <source>
        <tissue evidence="3">Leaf</tissue>
    </source>
</reference>
<organism evidence="2 3">
    <name type="scientific">Spinacia oleracea</name>
    <name type="common">Spinach</name>
    <dbReference type="NCBI Taxonomy" id="3562"/>
    <lineage>
        <taxon>Eukaryota</taxon>
        <taxon>Viridiplantae</taxon>
        <taxon>Streptophyta</taxon>
        <taxon>Embryophyta</taxon>
        <taxon>Tracheophyta</taxon>
        <taxon>Spermatophyta</taxon>
        <taxon>Magnoliopsida</taxon>
        <taxon>eudicotyledons</taxon>
        <taxon>Gunneridae</taxon>
        <taxon>Pentapetalae</taxon>
        <taxon>Caryophyllales</taxon>
        <taxon>Chenopodiaceae</taxon>
        <taxon>Chenopodioideae</taxon>
        <taxon>Anserineae</taxon>
        <taxon>Spinacia</taxon>
    </lineage>
</organism>
<gene>
    <name evidence="3" type="primary">LOC110803403</name>
</gene>
<accession>A0A9R0JDR6</accession>
<dbReference type="GeneID" id="110803403"/>
<keyword evidence="2" id="KW-1185">Reference proteome</keyword>
<protein>
    <submittedName>
        <fullName evidence="3">Uncharacterized protein</fullName>
    </submittedName>
</protein>
<dbReference type="GO" id="GO:0000976">
    <property type="term" value="F:transcription cis-regulatory region binding"/>
    <property type="evidence" value="ECO:0000318"/>
    <property type="project" value="GO_Central"/>
</dbReference>
<dbReference type="PANTHER" id="PTHR47206">
    <property type="entry name" value="HOMEODOMAIN-LIKE SUPERFAMILY PROTEIN"/>
    <property type="match status" value="1"/>
</dbReference>
<dbReference type="PANTHER" id="PTHR47206:SF1">
    <property type="entry name" value="HOMEODOMAIN-LIKE SUPERFAMILY PROTEIN"/>
    <property type="match status" value="1"/>
</dbReference>
<name>A0A9R0JDR6_SPIOL</name>
<feature type="region of interest" description="Disordered" evidence="1">
    <location>
        <begin position="195"/>
        <end position="221"/>
    </location>
</feature>
<dbReference type="AlphaFoldDB" id="A0A9R0JDR6"/>
<dbReference type="OrthoDB" id="608866at2759"/>
<sequence>MVDPIHRNQKKGKITQEDVCNILQRYSAGTLLALLKEILQHADEKIDWQVLMAKTETGIKSAREYQMLWRHVAYGQTLTDNICAEQITQDNDSDLEYEVEACPTVSSTDAMEASNCVKVLTSGSANKSRMSNNSSFEVPKVSLENVQVRKRPQAAGTSIEGLHANGTTSNTQKKRKLPCSEEEDIELIATVKKGEVKGESNTTHRAQKANTNRKKQGSVNIGGANTALSKLSAAMQATNYAIDLFAGPSSSSATGCNGHGGSNTEAAFQPKVEPSTMGTLTKLGPKRNGIAAPQSSAFTDLDLDLAAKAAGGRVASPSEASRLKAEQSKTVHIICSGLTMTPPTSVAVGGGQQAKGSAIVPVSQASKGKGKATSVVKTERISDAQPLPMVVQQCSIQQSNAKSVTRIQEDAVL</sequence>
<feature type="region of interest" description="Disordered" evidence="1">
    <location>
        <begin position="149"/>
        <end position="181"/>
    </location>
</feature>
<evidence type="ECO:0000256" key="1">
    <source>
        <dbReference type="SAM" id="MobiDB-lite"/>
    </source>
</evidence>
<dbReference type="Proteomes" id="UP000813463">
    <property type="component" value="Chromosome 2"/>
</dbReference>
<evidence type="ECO:0000313" key="3">
    <source>
        <dbReference type="RefSeq" id="XP_021864604.1"/>
    </source>
</evidence>
<proteinExistence type="predicted"/>